<name>A0A4C1UHJ2_EUMVA</name>
<evidence type="ECO:0000313" key="2">
    <source>
        <dbReference type="Proteomes" id="UP000299102"/>
    </source>
</evidence>
<accession>A0A4C1UHJ2</accession>
<proteinExistence type="predicted"/>
<reference evidence="1 2" key="1">
    <citation type="journal article" date="2019" name="Commun. Biol.">
        <title>The bagworm genome reveals a unique fibroin gene that provides high tensile strength.</title>
        <authorList>
            <person name="Kono N."/>
            <person name="Nakamura H."/>
            <person name="Ohtoshi R."/>
            <person name="Tomita M."/>
            <person name="Numata K."/>
            <person name="Arakawa K."/>
        </authorList>
    </citation>
    <scope>NUCLEOTIDE SEQUENCE [LARGE SCALE GENOMIC DNA]</scope>
</reference>
<protein>
    <submittedName>
        <fullName evidence="1">Uncharacterized protein</fullName>
    </submittedName>
</protein>
<gene>
    <name evidence="1" type="ORF">EVAR_81771_1</name>
</gene>
<organism evidence="1 2">
    <name type="scientific">Eumeta variegata</name>
    <name type="common">Bagworm moth</name>
    <name type="synonym">Eumeta japonica</name>
    <dbReference type="NCBI Taxonomy" id="151549"/>
    <lineage>
        <taxon>Eukaryota</taxon>
        <taxon>Metazoa</taxon>
        <taxon>Ecdysozoa</taxon>
        <taxon>Arthropoda</taxon>
        <taxon>Hexapoda</taxon>
        <taxon>Insecta</taxon>
        <taxon>Pterygota</taxon>
        <taxon>Neoptera</taxon>
        <taxon>Endopterygota</taxon>
        <taxon>Lepidoptera</taxon>
        <taxon>Glossata</taxon>
        <taxon>Ditrysia</taxon>
        <taxon>Tineoidea</taxon>
        <taxon>Psychidae</taxon>
        <taxon>Oiketicinae</taxon>
        <taxon>Eumeta</taxon>
    </lineage>
</organism>
<dbReference type="Proteomes" id="UP000299102">
    <property type="component" value="Unassembled WGS sequence"/>
</dbReference>
<sequence length="170" mass="19561">MRNGVKKPQIYIRSCVSVIKRRNRLDPAVAANGLSVRSSADADCIGRTQGSVDRDRALIYDPLISYPRKYSRGNQQANHQRVDGHRRPWILVSQRSHQCVASISGRNKTSAERELMKREWAESRGAVECIQRRRRERPALIELADVYSKARCKQWDPTTRYPTWLVCDAP</sequence>
<dbReference type="AlphaFoldDB" id="A0A4C1UHJ2"/>
<evidence type="ECO:0000313" key="1">
    <source>
        <dbReference type="EMBL" id="GBP25888.1"/>
    </source>
</evidence>
<dbReference type="EMBL" id="BGZK01000173">
    <property type="protein sequence ID" value="GBP25888.1"/>
    <property type="molecule type" value="Genomic_DNA"/>
</dbReference>
<comment type="caution">
    <text evidence="1">The sequence shown here is derived from an EMBL/GenBank/DDBJ whole genome shotgun (WGS) entry which is preliminary data.</text>
</comment>
<keyword evidence="2" id="KW-1185">Reference proteome</keyword>
<dbReference type="OrthoDB" id="6916300at2759"/>